<name>A0A0N4ZYV6_PARTI</name>
<evidence type="ECO:0000313" key="4">
    <source>
        <dbReference type="WBParaSite" id="PTRK_0001397100.1"/>
    </source>
</evidence>
<dbReference type="PANTHER" id="PTHR43681">
    <property type="entry name" value="TRANSMEMBRANE GTPASE FZO"/>
    <property type="match status" value="1"/>
</dbReference>
<dbReference type="Pfam" id="PF00350">
    <property type="entry name" value="Dynamin_N"/>
    <property type="match status" value="1"/>
</dbReference>
<dbReference type="SUPFAM" id="SSF52540">
    <property type="entry name" value="P-loop containing nucleoside triphosphate hydrolases"/>
    <property type="match status" value="1"/>
</dbReference>
<protein>
    <submittedName>
        <fullName evidence="4">Dynamin_N domain-containing protein</fullName>
    </submittedName>
</protein>
<feature type="region of interest" description="Disordered" evidence="1">
    <location>
        <begin position="1"/>
        <end position="50"/>
    </location>
</feature>
<feature type="region of interest" description="Disordered" evidence="1">
    <location>
        <begin position="457"/>
        <end position="491"/>
    </location>
</feature>
<dbReference type="Gene3D" id="1.10.268.20">
    <property type="match status" value="1"/>
</dbReference>
<dbReference type="InterPro" id="IPR051943">
    <property type="entry name" value="TRAFAC_Dynamin-like_GTPase"/>
</dbReference>
<organism evidence="3 4">
    <name type="scientific">Parastrongyloides trichosuri</name>
    <name type="common">Possum-specific nematode worm</name>
    <dbReference type="NCBI Taxonomy" id="131310"/>
    <lineage>
        <taxon>Eukaryota</taxon>
        <taxon>Metazoa</taxon>
        <taxon>Ecdysozoa</taxon>
        <taxon>Nematoda</taxon>
        <taxon>Chromadorea</taxon>
        <taxon>Rhabditida</taxon>
        <taxon>Tylenchina</taxon>
        <taxon>Panagrolaimomorpha</taxon>
        <taxon>Strongyloidoidea</taxon>
        <taxon>Strongyloididae</taxon>
        <taxon>Parastrongyloides</taxon>
    </lineage>
</organism>
<dbReference type="Proteomes" id="UP000038045">
    <property type="component" value="Unplaced"/>
</dbReference>
<evidence type="ECO:0000256" key="1">
    <source>
        <dbReference type="SAM" id="MobiDB-lite"/>
    </source>
</evidence>
<dbReference type="AlphaFoldDB" id="A0A0N4ZYV6"/>
<feature type="region of interest" description="Disordered" evidence="1">
    <location>
        <begin position="603"/>
        <end position="642"/>
    </location>
</feature>
<feature type="compositionally biased region" description="Basic residues" evidence="1">
    <location>
        <begin position="1"/>
        <end position="17"/>
    </location>
</feature>
<evidence type="ECO:0000313" key="3">
    <source>
        <dbReference type="Proteomes" id="UP000038045"/>
    </source>
</evidence>
<accession>A0A0N4ZYV6</accession>
<evidence type="ECO:0000259" key="2">
    <source>
        <dbReference type="Pfam" id="PF00350"/>
    </source>
</evidence>
<proteinExistence type="predicted"/>
<dbReference type="InterPro" id="IPR045063">
    <property type="entry name" value="Dynamin_N"/>
</dbReference>
<dbReference type="STRING" id="131310.A0A0N4ZYV6"/>
<feature type="compositionally biased region" description="Low complexity" evidence="1">
    <location>
        <begin position="25"/>
        <end position="38"/>
    </location>
</feature>
<feature type="compositionally biased region" description="Basic and acidic residues" evidence="1">
    <location>
        <begin position="606"/>
        <end position="636"/>
    </location>
</feature>
<sequence length="642" mass="74258">MCGGGKHKPSAAHRRGKTTHENSKPKIPISRPKSPNVASKKKKKSSPKKQEVINLNINPLVIGALKTVPIFYQKSVMPFEKMYPINLVTKSLPWTDTEITGRPTIIVVGCAGTGKTALINFFLESDYKGSACSKETDKITVIQHGPEGAEILNKHTCKESNFQFKQIHSISDEMDDKVSIVFSQANCLKYVNLIDTPGYRASEFTKDNNELYDKVYQYLFERVEGIIVTFDQSKVGESSRELLKLLQKHMHKTVFVLNKCEEAQKTEELIKVREKLLWFLSNEIKADKPPQILFGSYRKTPVEMTSISELYLKDMDEINENIKKIYVQNVVSRLESIQDHCVTVYAWSTFFSALGEVMKKQYYDEKCTSLHQIETTIKLAFKSMARNEIVSKKLSDVEQILSEKYHMIDKIIKPCDIESLKELQELIEIHFVNIMNAGKDETEKKFKTSDFVLPQRKVVEKKGPEDSKKENKDKDTKETQPTKESKDINDDVKKLEAEKKILEMEKKTREDELRLKNEVEMKKKEGEDLKKKLEEEIREKLELEMQKKLEQEKVKKLEDEKRLADQEKIRKLEEEKLRRELEDKEKALKEQKKVENKAPVIVVVKGNERDKHAVSTRSTRSETDRSRGRSDKDKGGFKITLV</sequence>
<reference evidence="4" key="1">
    <citation type="submission" date="2017-02" db="UniProtKB">
        <authorList>
            <consortium name="WormBaseParasite"/>
        </authorList>
    </citation>
    <scope>IDENTIFICATION</scope>
</reference>
<dbReference type="WBParaSite" id="PTRK_0001397100.1">
    <property type="protein sequence ID" value="PTRK_0001397100.1"/>
    <property type="gene ID" value="PTRK_0001397100"/>
</dbReference>
<dbReference type="PANTHER" id="PTHR43681:SF1">
    <property type="entry name" value="SARCALUMENIN"/>
    <property type="match status" value="1"/>
</dbReference>
<dbReference type="Gene3D" id="3.40.50.300">
    <property type="entry name" value="P-loop containing nucleotide triphosphate hydrolases"/>
    <property type="match status" value="1"/>
</dbReference>
<dbReference type="InterPro" id="IPR027417">
    <property type="entry name" value="P-loop_NTPase"/>
</dbReference>
<keyword evidence="3" id="KW-1185">Reference proteome</keyword>
<feature type="domain" description="Dynamin N-terminal" evidence="2">
    <location>
        <begin position="105"/>
        <end position="259"/>
    </location>
</feature>